<dbReference type="EMBL" id="CP109135">
    <property type="protein sequence ID" value="WSD12885.1"/>
    <property type="molecule type" value="Genomic_DNA"/>
</dbReference>
<dbReference type="InterPro" id="IPR009061">
    <property type="entry name" value="DNA-bd_dom_put_sf"/>
</dbReference>
<evidence type="ECO:0000313" key="3">
    <source>
        <dbReference type="Proteomes" id="UP001340816"/>
    </source>
</evidence>
<keyword evidence="3" id="KW-1185">Reference proteome</keyword>
<protein>
    <submittedName>
        <fullName evidence="2">MerR family transcriptional regulator</fullName>
    </submittedName>
</protein>
<dbReference type="Pfam" id="PF00376">
    <property type="entry name" value="MerR"/>
    <property type="match status" value="1"/>
</dbReference>
<dbReference type="SUPFAM" id="SSF46955">
    <property type="entry name" value="Putative DNA-binding domain"/>
    <property type="match status" value="1"/>
</dbReference>
<proteinExistence type="predicted"/>
<dbReference type="PROSITE" id="PS50937">
    <property type="entry name" value="HTH_MERR_2"/>
    <property type="match status" value="1"/>
</dbReference>
<feature type="domain" description="HTH merR-type" evidence="1">
    <location>
        <begin position="1"/>
        <end position="21"/>
    </location>
</feature>
<dbReference type="CDD" id="cd00592">
    <property type="entry name" value="HTH_MerR-like"/>
    <property type="match status" value="1"/>
</dbReference>
<evidence type="ECO:0000259" key="1">
    <source>
        <dbReference type="PROSITE" id="PS50937"/>
    </source>
</evidence>
<accession>A0ABZ1H350</accession>
<organism evidence="2 3">
    <name type="scientific">Streptomyces phaeochromogenes</name>
    <dbReference type="NCBI Taxonomy" id="1923"/>
    <lineage>
        <taxon>Bacteria</taxon>
        <taxon>Bacillati</taxon>
        <taxon>Actinomycetota</taxon>
        <taxon>Actinomycetes</taxon>
        <taxon>Kitasatosporales</taxon>
        <taxon>Streptomycetaceae</taxon>
        <taxon>Streptomyces</taxon>
        <taxon>Streptomyces phaeochromogenes group</taxon>
    </lineage>
</organism>
<dbReference type="RefSeq" id="WP_326758107.1">
    <property type="nucleotide sequence ID" value="NZ_CP109135.1"/>
</dbReference>
<gene>
    <name evidence="2" type="ORF">OHB35_06355</name>
</gene>
<name>A0ABZ1H350_STRPH</name>
<reference evidence="2 3" key="1">
    <citation type="submission" date="2022-10" db="EMBL/GenBank/DDBJ databases">
        <title>The complete genomes of actinobacterial strains from the NBC collection.</title>
        <authorList>
            <person name="Joergensen T.S."/>
            <person name="Alvarez Arevalo M."/>
            <person name="Sterndorff E.B."/>
            <person name="Faurdal D."/>
            <person name="Vuksanovic O."/>
            <person name="Mourched A.-S."/>
            <person name="Charusanti P."/>
            <person name="Shaw S."/>
            <person name="Blin K."/>
            <person name="Weber T."/>
        </authorList>
    </citation>
    <scope>NUCLEOTIDE SEQUENCE [LARGE SCALE GENOMIC DNA]</scope>
    <source>
        <strain evidence="2 3">NBC 01752</strain>
    </source>
</reference>
<sequence>MRIGQVAEQARVSVRALRYYEVDSGEAEPSPWPVHGDEDEVGPVLAAVHRSAGGG</sequence>
<dbReference type="Proteomes" id="UP001340816">
    <property type="component" value="Chromosome"/>
</dbReference>
<dbReference type="InterPro" id="IPR000551">
    <property type="entry name" value="MerR-type_HTH_dom"/>
</dbReference>
<evidence type="ECO:0000313" key="2">
    <source>
        <dbReference type="EMBL" id="WSD12885.1"/>
    </source>
</evidence>